<proteinExistence type="predicted"/>
<protein>
    <submittedName>
        <fullName evidence="1">Unannotated protein</fullName>
    </submittedName>
</protein>
<dbReference type="EMBL" id="CAFAAY010000152">
    <property type="protein sequence ID" value="CAB4824948.1"/>
    <property type="molecule type" value="Genomic_DNA"/>
</dbReference>
<accession>A0A6J6ZWU7</accession>
<evidence type="ECO:0000313" key="1">
    <source>
        <dbReference type="EMBL" id="CAB4824948.1"/>
    </source>
</evidence>
<organism evidence="1">
    <name type="scientific">freshwater metagenome</name>
    <dbReference type="NCBI Taxonomy" id="449393"/>
    <lineage>
        <taxon>unclassified sequences</taxon>
        <taxon>metagenomes</taxon>
        <taxon>ecological metagenomes</taxon>
    </lineage>
</organism>
<dbReference type="Pfam" id="PF14094">
    <property type="entry name" value="DUF4272"/>
    <property type="match status" value="1"/>
</dbReference>
<reference evidence="1" key="1">
    <citation type="submission" date="2020-05" db="EMBL/GenBank/DDBJ databases">
        <authorList>
            <person name="Chiriac C."/>
            <person name="Salcher M."/>
            <person name="Ghai R."/>
            <person name="Kavagutti S V."/>
        </authorList>
    </citation>
    <scope>NUCLEOTIDE SEQUENCE</scope>
</reference>
<dbReference type="InterPro" id="IPR025368">
    <property type="entry name" value="DUF4272"/>
</dbReference>
<sequence length="209" mass="24436">MNQMESIRSRSIKIVADLGLPVNPNLPLLETPQALRTTEEVINRIFAMSCVTACVFGFDRSKGWLWLQQENCLDYLTTSEKFFFQTGIVNRNRINTQIESIWVLAWCVNKVKELNVSEPCSENLVYLMPDLKKMESGESFRNTVTLRKKNEIIENCDLAYCLHWSVVDFELRGKKKWKLPISPAEIVERRHAFEWMISMEHWDDISLDT</sequence>
<dbReference type="AlphaFoldDB" id="A0A6J6ZWU7"/>
<name>A0A6J6ZWU7_9ZZZZ</name>
<gene>
    <name evidence="1" type="ORF">UFOPK3124_01256</name>
</gene>